<dbReference type="PANTHER" id="PTHR22950">
    <property type="entry name" value="AMINO ACID TRANSPORTER"/>
    <property type="match status" value="1"/>
</dbReference>
<gene>
    <name evidence="7" type="ORF">JD844_010531</name>
</gene>
<feature type="transmembrane region" description="Helical" evidence="5">
    <location>
        <begin position="53"/>
        <end position="74"/>
    </location>
</feature>
<dbReference type="InterPro" id="IPR013057">
    <property type="entry name" value="AA_transpt_TM"/>
</dbReference>
<evidence type="ECO:0000256" key="1">
    <source>
        <dbReference type="ARBA" id="ARBA00004141"/>
    </source>
</evidence>
<keyword evidence="3 5" id="KW-1133">Transmembrane helix</keyword>
<evidence type="ECO:0000256" key="3">
    <source>
        <dbReference type="ARBA" id="ARBA00022989"/>
    </source>
</evidence>
<dbReference type="EMBL" id="JAIPUX010000439">
    <property type="protein sequence ID" value="KAH0628904.1"/>
    <property type="molecule type" value="Genomic_DNA"/>
</dbReference>
<protein>
    <recommendedName>
        <fullName evidence="6">Amino acid transporter transmembrane domain-containing protein</fullName>
    </recommendedName>
</protein>
<comment type="subcellular location">
    <subcellularLocation>
        <location evidence="1">Membrane</location>
        <topology evidence="1">Multi-pass membrane protein</topology>
    </subcellularLocation>
</comment>
<keyword evidence="8" id="KW-1185">Reference proteome</keyword>
<proteinExistence type="predicted"/>
<comment type="caution">
    <text evidence="7">The sequence shown here is derived from an EMBL/GenBank/DDBJ whole genome shotgun (WGS) entry which is preliminary data.</text>
</comment>
<keyword evidence="4 5" id="KW-0472">Membrane</keyword>
<evidence type="ECO:0000313" key="7">
    <source>
        <dbReference type="EMBL" id="KAH0628904.1"/>
    </source>
</evidence>
<evidence type="ECO:0000313" key="8">
    <source>
        <dbReference type="Proteomes" id="UP000826234"/>
    </source>
</evidence>
<reference evidence="7 8" key="1">
    <citation type="journal article" date="2022" name="Gigascience">
        <title>A chromosome-level genome assembly and annotation of the desert horned lizard, Phrynosoma platyrhinos, provides insight into chromosomal rearrangements among reptiles.</title>
        <authorList>
            <person name="Koochekian N."/>
            <person name="Ascanio A."/>
            <person name="Farleigh K."/>
            <person name="Card D.C."/>
            <person name="Schield D.R."/>
            <person name="Castoe T.A."/>
            <person name="Jezkova T."/>
        </authorList>
    </citation>
    <scope>NUCLEOTIDE SEQUENCE [LARGE SCALE GENOMIC DNA]</scope>
    <source>
        <strain evidence="7">NK-2021</strain>
    </source>
</reference>
<organism evidence="7 8">
    <name type="scientific">Phrynosoma platyrhinos</name>
    <name type="common">Desert horned lizard</name>
    <dbReference type="NCBI Taxonomy" id="52577"/>
    <lineage>
        <taxon>Eukaryota</taxon>
        <taxon>Metazoa</taxon>
        <taxon>Chordata</taxon>
        <taxon>Craniata</taxon>
        <taxon>Vertebrata</taxon>
        <taxon>Euteleostomi</taxon>
        <taxon>Lepidosauria</taxon>
        <taxon>Squamata</taxon>
        <taxon>Bifurcata</taxon>
        <taxon>Unidentata</taxon>
        <taxon>Episquamata</taxon>
        <taxon>Toxicofera</taxon>
        <taxon>Iguania</taxon>
        <taxon>Phrynosomatidae</taxon>
        <taxon>Phrynosomatinae</taxon>
        <taxon>Phrynosoma</taxon>
    </lineage>
</organism>
<evidence type="ECO:0000259" key="6">
    <source>
        <dbReference type="Pfam" id="PF01490"/>
    </source>
</evidence>
<evidence type="ECO:0000256" key="4">
    <source>
        <dbReference type="ARBA" id="ARBA00023136"/>
    </source>
</evidence>
<feature type="domain" description="Amino acid transporter transmembrane" evidence="6">
    <location>
        <begin position="13"/>
        <end position="120"/>
    </location>
</feature>
<feature type="transmembrane region" description="Helical" evidence="5">
    <location>
        <begin position="20"/>
        <end position="41"/>
    </location>
</feature>
<dbReference type="Proteomes" id="UP000826234">
    <property type="component" value="Unassembled WGS sequence"/>
</dbReference>
<dbReference type="Pfam" id="PF01490">
    <property type="entry name" value="Aa_trans"/>
    <property type="match status" value="1"/>
</dbReference>
<sequence length="230" mass="25594">MLHTYIKVDPGDKLILCVRLAVLLAVTLTVPVVLFPIRRAIHQLLFHKKDFSWVRHVIIACCLLVIVNLLVIFVPNIKDIFGVIGATSAPSLIFILPSIFYIRIVPNEKEPLLSRSKIQVLDDGRWVGLGLHCCLFCSAGLHFHGDESQLYHCGLGNDRKEQRGGALTPSSPLPRDTGLVTRVDQPGLEKQRQPPPDLPSFLLEKLPFPAHHYGETTKGILRCCFGGNPE</sequence>
<evidence type="ECO:0000256" key="5">
    <source>
        <dbReference type="SAM" id="Phobius"/>
    </source>
</evidence>
<name>A0ABQ7TGN9_PHRPL</name>
<feature type="transmembrane region" description="Helical" evidence="5">
    <location>
        <begin position="80"/>
        <end position="102"/>
    </location>
</feature>
<dbReference type="PANTHER" id="PTHR22950:SF74">
    <property type="entry name" value="SODIUM-COUPLED NEUTRAL AMINO ACID TRANSPORTER 5"/>
    <property type="match status" value="1"/>
</dbReference>
<evidence type="ECO:0000256" key="2">
    <source>
        <dbReference type="ARBA" id="ARBA00022692"/>
    </source>
</evidence>
<keyword evidence="2 5" id="KW-0812">Transmembrane</keyword>
<accession>A0ABQ7TGN9</accession>